<gene>
    <name evidence="2" type="ORF">SINV_10223</name>
</gene>
<evidence type="ECO:0000313" key="2">
    <source>
        <dbReference type="EMBL" id="EFZ09508.1"/>
    </source>
</evidence>
<protein>
    <submittedName>
        <fullName evidence="2">Uncharacterized protein</fullName>
    </submittedName>
</protein>
<reference evidence="2" key="1">
    <citation type="journal article" date="2011" name="Proc. Natl. Acad. Sci. U.S.A.">
        <title>The genome of the fire ant Solenopsis invicta.</title>
        <authorList>
            <person name="Wurm Y."/>
            <person name="Wang J."/>
            <person name="Riba-Grognuz O."/>
            <person name="Corona M."/>
            <person name="Nygaard S."/>
            <person name="Hunt B.G."/>
            <person name="Ingram K.K."/>
            <person name="Falquet L."/>
            <person name="Nipitwattanaphon M."/>
            <person name="Gotzek D."/>
            <person name="Dijkstra M.B."/>
            <person name="Oettler J."/>
            <person name="Comtesse F."/>
            <person name="Shih C.J."/>
            <person name="Wu W.J."/>
            <person name="Yang C.C."/>
            <person name="Thomas J."/>
            <person name="Beaudoing E."/>
            <person name="Pradervand S."/>
            <person name="Flegel V."/>
            <person name="Cook E.D."/>
            <person name="Fabbretti R."/>
            <person name="Stockinger H."/>
            <person name="Long L."/>
            <person name="Farmerie W.G."/>
            <person name="Oakey J."/>
            <person name="Boomsma J.J."/>
            <person name="Pamilo P."/>
            <person name="Yi S.V."/>
            <person name="Heinze J."/>
            <person name="Goodisman M.A."/>
            <person name="Farinelli L."/>
            <person name="Harshman K."/>
            <person name="Hulo N."/>
            <person name="Cerutti L."/>
            <person name="Xenarios I."/>
            <person name="Shoemaker D."/>
            <person name="Keller L."/>
        </authorList>
    </citation>
    <scope>NUCLEOTIDE SEQUENCE [LARGE SCALE GENOMIC DNA]</scope>
</reference>
<keyword evidence="1" id="KW-0812">Transmembrane</keyword>
<feature type="transmembrane region" description="Helical" evidence="1">
    <location>
        <begin position="15"/>
        <end position="37"/>
    </location>
</feature>
<organism>
    <name type="scientific">Solenopsis invicta</name>
    <name type="common">Red imported fire ant</name>
    <name type="synonym">Solenopsis wagneri</name>
    <dbReference type="NCBI Taxonomy" id="13686"/>
    <lineage>
        <taxon>Eukaryota</taxon>
        <taxon>Metazoa</taxon>
        <taxon>Ecdysozoa</taxon>
        <taxon>Arthropoda</taxon>
        <taxon>Hexapoda</taxon>
        <taxon>Insecta</taxon>
        <taxon>Pterygota</taxon>
        <taxon>Neoptera</taxon>
        <taxon>Endopterygota</taxon>
        <taxon>Hymenoptera</taxon>
        <taxon>Apocrita</taxon>
        <taxon>Aculeata</taxon>
        <taxon>Formicoidea</taxon>
        <taxon>Formicidae</taxon>
        <taxon>Myrmicinae</taxon>
        <taxon>Solenopsis</taxon>
    </lineage>
</organism>
<dbReference type="EMBL" id="GL771797">
    <property type="protein sequence ID" value="EFZ09508.1"/>
    <property type="molecule type" value="Genomic_DNA"/>
</dbReference>
<keyword evidence="1" id="KW-1133">Transmembrane helix</keyword>
<keyword evidence="1" id="KW-0472">Membrane</keyword>
<sequence>QSYKINNTVPTNTDYLVLTVLLNILIAQPVSAFVIKILQIYKQCYSQYVGFKIFMDAIQLSLALMRSFFGVDKVER</sequence>
<accession>E9JCE6</accession>
<dbReference type="HOGENOM" id="CLU_2661690_0_0_1"/>
<name>E9JCE6_SOLIN</name>
<feature type="non-terminal residue" evidence="2">
    <location>
        <position position="76"/>
    </location>
</feature>
<proteinExistence type="predicted"/>
<dbReference type="AlphaFoldDB" id="E9JCE6"/>
<feature type="non-terminal residue" evidence="2">
    <location>
        <position position="1"/>
    </location>
</feature>
<evidence type="ECO:0000256" key="1">
    <source>
        <dbReference type="SAM" id="Phobius"/>
    </source>
</evidence>